<dbReference type="EMBL" id="CAKMRJ010001112">
    <property type="protein sequence ID" value="CAH1421794.1"/>
    <property type="molecule type" value="Genomic_DNA"/>
</dbReference>
<evidence type="ECO:0000256" key="1">
    <source>
        <dbReference type="SAM" id="MobiDB-lite"/>
    </source>
</evidence>
<accession>A0AAU9M1S8</accession>
<proteinExistence type="predicted"/>
<name>A0AAU9M1S8_9ASTR</name>
<feature type="region of interest" description="Disordered" evidence="1">
    <location>
        <begin position="1"/>
        <end position="40"/>
    </location>
</feature>
<organism evidence="2 3">
    <name type="scientific">Lactuca virosa</name>
    <dbReference type="NCBI Taxonomy" id="75947"/>
    <lineage>
        <taxon>Eukaryota</taxon>
        <taxon>Viridiplantae</taxon>
        <taxon>Streptophyta</taxon>
        <taxon>Embryophyta</taxon>
        <taxon>Tracheophyta</taxon>
        <taxon>Spermatophyta</taxon>
        <taxon>Magnoliopsida</taxon>
        <taxon>eudicotyledons</taxon>
        <taxon>Gunneridae</taxon>
        <taxon>Pentapetalae</taxon>
        <taxon>asterids</taxon>
        <taxon>campanulids</taxon>
        <taxon>Asterales</taxon>
        <taxon>Asteraceae</taxon>
        <taxon>Cichorioideae</taxon>
        <taxon>Cichorieae</taxon>
        <taxon>Lactucinae</taxon>
        <taxon>Lactuca</taxon>
    </lineage>
</organism>
<reference evidence="2 3" key="1">
    <citation type="submission" date="2022-01" db="EMBL/GenBank/DDBJ databases">
        <authorList>
            <person name="Xiong W."/>
            <person name="Schranz E."/>
        </authorList>
    </citation>
    <scope>NUCLEOTIDE SEQUENCE [LARGE SCALE GENOMIC DNA]</scope>
</reference>
<dbReference type="AlphaFoldDB" id="A0AAU9M1S8"/>
<comment type="caution">
    <text evidence="2">The sequence shown here is derived from an EMBL/GenBank/DDBJ whole genome shotgun (WGS) entry which is preliminary data.</text>
</comment>
<keyword evidence="3" id="KW-1185">Reference proteome</keyword>
<sequence>MGIEAGESSGAGRPETSSGREDAGLATTPTSTSNSLRQRFSLAAHPEIMRAAQKDDQRDLFKVVSIKRKNQHNLSLFSSQWLFSRVD</sequence>
<protein>
    <submittedName>
        <fullName evidence="2">Uncharacterized protein</fullName>
    </submittedName>
</protein>
<gene>
    <name evidence="2" type="ORF">LVIROSA_LOCUS9173</name>
</gene>
<evidence type="ECO:0000313" key="2">
    <source>
        <dbReference type="EMBL" id="CAH1421794.1"/>
    </source>
</evidence>
<evidence type="ECO:0000313" key="3">
    <source>
        <dbReference type="Proteomes" id="UP001157418"/>
    </source>
</evidence>
<feature type="compositionally biased region" description="Polar residues" evidence="1">
    <location>
        <begin position="27"/>
        <end position="38"/>
    </location>
</feature>
<dbReference type="Proteomes" id="UP001157418">
    <property type="component" value="Unassembled WGS sequence"/>
</dbReference>